<name>A0A1V4SHQ3_RUMHU</name>
<reference evidence="2 3" key="1">
    <citation type="submission" date="2017-03" db="EMBL/GenBank/DDBJ databases">
        <title>Genome sequence of Clostridium hungatei DSM 14427.</title>
        <authorList>
            <person name="Poehlein A."/>
            <person name="Daniel R."/>
        </authorList>
    </citation>
    <scope>NUCLEOTIDE SEQUENCE [LARGE SCALE GENOMIC DNA]</scope>
    <source>
        <strain evidence="2 3">DSM 14427</strain>
    </source>
</reference>
<gene>
    <name evidence="2" type="ORF">CLHUN_27530</name>
</gene>
<dbReference type="STRING" id="48256.CLHUN_27530"/>
<feature type="domain" description="Methyltransferase FkbM" evidence="1">
    <location>
        <begin position="181"/>
        <end position="335"/>
    </location>
</feature>
<dbReference type="EMBL" id="MZGX01000018">
    <property type="protein sequence ID" value="OPX43408.1"/>
    <property type="molecule type" value="Genomic_DNA"/>
</dbReference>
<dbReference type="Gene3D" id="3.40.50.720">
    <property type="entry name" value="NAD(P)-binding Rossmann-like Domain"/>
    <property type="match status" value="1"/>
</dbReference>
<dbReference type="InterPro" id="IPR029063">
    <property type="entry name" value="SAM-dependent_MTases_sf"/>
</dbReference>
<dbReference type="Gene3D" id="3.40.50.150">
    <property type="entry name" value="Vaccinia Virus protein VP39"/>
    <property type="match status" value="1"/>
</dbReference>
<dbReference type="OrthoDB" id="5329963at2"/>
<dbReference type="RefSeq" id="WP_080065207.1">
    <property type="nucleotide sequence ID" value="NZ_MZGX01000018.1"/>
</dbReference>
<proteinExistence type="predicted"/>
<dbReference type="Proteomes" id="UP000191554">
    <property type="component" value="Unassembled WGS sequence"/>
</dbReference>
<dbReference type="SUPFAM" id="SSF53335">
    <property type="entry name" value="S-adenosyl-L-methionine-dependent methyltransferases"/>
    <property type="match status" value="1"/>
</dbReference>
<sequence>MVNIYEFIREINPGIVGKFENRHKEKFDVILYGAGEVGKDFLDRYDLSDINIVYYCDDDRDKWGKCLNGTLIISPEELLNISSNVPVCVTINEPDEPARKLLKAGIKNLLHRYSLYYLLNLDKLQKVYDLLCDSNSKKVFLGLIEYVYTQNPEIFGRITTSTEQYFLEDIFSFDNNECIIDGGAYTGDTIQSYLDICRGNYGKIYSFEPDKGNFEKLRAMLLELGDAAKGIEIYNKGIYSSSGAVGFSNNDSFDSCIVKTSPCMIEVIAIDNIFMDNRITMIKLDIEGAETDAILGAEKLLKAQKPKLAICNYHLPSDLWTVILQINEFVPEYKFFLRHHNVHSWYESVLYAKL</sequence>
<evidence type="ECO:0000313" key="3">
    <source>
        <dbReference type="Proteomes" id="UP000191554"/>
    </source>
</evidence>
<dbReference type="AlphaFoldDB" id="A0A1V4SHQ3"/>
<accession>A0A1V4SHQ3</accession>
<evidence type="ECO:0000313" key="2">
    <source>
        <dbReference type="EMBL" id="OPX43408.1"/>
    </source>
</evidence>
<organism evidence="2 3">
    <name type="scientific">Ruminiclostridium hungatei</name>
    <name type="common">Clostridium hungatei</name>
    <dbReference type="NCBI Taxonomy" id="48256"/>
    <lineage>
        <taxon>Bacteria</taxon>
        <taxon>Bacillati</taxon>
        <taxon>Bacillota</taxon>
        <taxon>Clostridia</taxon>
        <taxon>Eubacteriales</taxon>
        <taxon>Oscillospiraceae</taxon>
        <taxon>Ruminiclostridium</taxon>
    </lineage>
</organism>
<evidence type="ECO:0000259" key="1">
    <source>
        <dbReference type="Pfam" id="PF05050"/>
    </source>
</evidence>
<keyword evidence="3" id="KW-1185">Reference proteome</keyword>
<dbReference type="NCBIfam" id="TIGR01444">
    <property type="entry name" value="fkbM_fam"/>
    <property type="match status" value="1"/>
</dbReference>
<dbReference type="InterPro" id="IPR006342">
    <property type="entry name" value="FkbM_mtfrase"/>
</dbReference>
<comment type="caution">
    <text evidence="2">The sequence shown here is derived from an EMBL/GenBank/DDBJ whole genome shotgun (WGS) entry which is preliminary data.</text>
</comment>
<protein>
    <recommendedName>
        <fullName evidence="1">Methyltransferase FkbM domain-containing protein</fullName>
    </recommendedName>
</protein>
<dbReference type="Pfam" id="PF05050">
    <property type="entry name" value="Methyltransf_21"/>
    <property type="match status" value="1"/>
</dbReference>